<dbReference type="SUPFAM" id="SSF53300">
    <property type="entry name" value="vWA-like"/>
    <property type="match status" value="1"/>
</dbReference>
<dbReference type="Proteomes" id="UP000265926">
    <property type="component" value="Unassembled WGS sequence"/>
</dbReference>
<keyword evidence="1" id="KW-1003">Cell membrane</keyword>
<dbReference type="PROSITE" id="PS50234">
    <property type="entry name" value="VWFA"/>
    <property type="match status" value="1"/>
</dbReference>
<comment type="caution">
    <text evidence="7">The sequence shown here is derived from an EMBL/GenBank/DDBJ whole genome shotgun (WGS) entry which is preliminary data.</text>
</comment>
<dbReference type="Pfam" id="PF07584">
    <property type="entry name" value="BatA"/>
    <property type="match status" value="1"/>
</dbReference>
<evidence type="ECO:0000313" key="8">
    <source>
        <dbReference type="Proteomes" id="UP000265926"/>
    </source>
</evidence>
<dbReference type="InterPro" id="IPR050768">
    <property type="entry name" value="UPF0353/GerABKA_families"/>
</dbReference>
<protein>
    <submittedName>
        <fullName evidence="7">VWA domain-containing protein</fullName>
    </submittedName>
</protein>
<dbReference type="PANTHER" id="PTHR22550">
    <property type="entry name" value="SPORE GERMINATION PROTEIN"/>
    <property type="match status" value="1"/>
</dbReference>
<gene>
    <name evidence="7" type="ORF">D1614_17725</name>
</gene>
<keyword evidence="3 5" id="KW-1133">Transmembrane helix</keyword>
<feature type="domain" description="VWFA" evidence="6">
    <location>
        <begin position="91"/>
        <end position="289"/>
    </location>
</feature>
<dbReference type="Pfam" id="PF13519">
    <property type="entry name" value="VWA_2"/>
    <property type="match status" value="1"/>
</dbReference>
<feature type="transmembrane region" description="Helical" evidence="5">
    <location>
        <begin position="12"/>
        <end position="29"/>
    </location>
</feature>
<feature type="transmembrane region" description="Helical" evidence="5">
    <location>
        <begin position="309"/>
        <end position="327"/>
    </location>
</feature>
<organism evidence="7 8">
    <name type="scientific">Maribellus luteus</name>
    <dbReference type="NCBI Taxonomy" id="2305463"/>
    <lineage>
        <taxon>Bacteria</taxon>
        <taxon>Pseudomonadati</taxon>
        <taxon>Bacteroidota</taxon>
        <taxon>Bacteroidia</taxon>
        <taxon>Marinilabiliales</taxon>
        <taxon>Prolixibacteraceae</taxon>
        <taxon>Maribellus</taxon>
    </lineage>
</organism>
<keyword evidence="2 5" id="KW-0812">Transmembrane</keyword>
<evidence type="ECO:0000256" key="4">
    <source>
        <dbReference type="ARBA" id="ARBA00023136"/>
    </source>
</evidence>
<dbReference type="Gene3D" id="3.40.50.410">
    <property type="entry name" value="von Willebrand factor, type A domain"/>
    <property type="match status" value="1"/>
</dbReference>
<dbReference type="InterPro" id="IPR036465">
    <property type="entry name" value="vWFA_dom_sf"/>
</dbReference>
<dbReference type="InterPro" id="IPR024163">
    <property type="entry name" value="Aerotolerance_reg_N"/>
</dbReference>
<evidence type="ECO:0000256" key="5">
    <source>
        <dbReference type="SAM" id="Phobius"/>
    </source>
</evidence>
<keyword evidence="4 5" id="KW-0472">Membrane</keyword>
<evidence type="ECO:0000256" key="3">
    <source>
        <dbReference type="ARBA" id="ARBA00022989"/>
    </source>
</evidence>
<proteinExistence type="predicted"/>
<dbReference type="EMBL" id="QWGR01000012">
    <property type="protein sequence ID" value="RIJ46794.1"/>
    <property type="molecule type" value="Genomic_DNA"/>
</dbReference>
<reference evidence="7" key="1">
    <citation type="submission" date="2018-08" db="EMBL/GenBank/DDBJ databases">
        <title>Pallidiluteibacterium maritimus gen. nov., sp. nov., isolated from coastal sediment.</title>
        <authorList>
            <person name="Zhou L.Y."/>
        </authorList>
    </citation>
    <scope>NUCLEOTIDE SEQUENCE [LARGE SCALE GENOMIC DNA]</scope>
    <source>
        <strain evidence="7">XSD2</strain>
    </source>
</reference>
<dbReference type="InterPro" id="IPR002035">
    <property type="entry name" value="VWF_A"/>
</dbReference>
<dbReference type="OrthoDB" id="6206554at2"/>
<accession>A0A399SVN3</accession>
<evidence type="ECO:0000256" key="2">
    <source>
        <dbReference type="ARBA" id="ARBA00022692"/>
    </source>
</evidence>
<dbReference type="AlphaFoldDB" id="A0A399SVN3"/>
<evidence type="ECO:0000313" key="7">
    <source>
        <dbReference type="EMBL" id="RIJ46794.1"/>
    </source>
</evidence>
<evidence type="ECO:0000259" key="6">
    <source>
        <dbReference type="PROSITE" id="PS50234"/>
    </source>
</evidence>
<feature type="transmembrane region" description="Helical" evidence="5">
    <location>
        <begin position="56"/>
        <end position="74"/>
    </location>
</feature>
<sequence>MFRFGNSEYLWGLLLIPLLTLFFAWSRIARRRALKKFGRREMLEQLMPFSSRTRPVVKFIVLMLALAFIVTGLARPQFGSKLKTVKREGVELIIALDVSNSMMAEDIQPNRLERAKRAISRLIDRLEDDKIGLIVFAGDAYTQLPITADYNSAKLFLNSVNTQIVPKQGTAIGAAIDLAHRSFTPGDKANKAIIVITDGENHEDDAIASAKAALEDGIIVHTIGMGLPSGSPIPVLRNGQTDYMKDRDGNVVITKLNEQMLEQISAAGSGIYIRANNAQVGLNTLFDEINKMEKQEMESRTYSEYDDQFQFFFAIGLFLLLLEFVILERKNKYLKNIHLFKVKEQR</sequence>
<keyword evidence="8" id="KW-1185">Reference proteome</keyword>
<name>A0A399SVN3_9BACT</name>
<dbReference type="SMART" id="SM00327">
    <property type="entry name" value="VWA"/>
    <property type="match status" value="1"/>
</dbReference>
<dbReference type="PANTHER" id="PTHR22550:SF5">
    <property type="entry name" value="LEUCINE ZIPPER PROTEIN 4"/>
    <property type="match status" value="1"/>
</dbReference>
<evidence type="ECO:0000256" key="1">
    <source>
        <dbReference type="ARBA" id="ARBA00022475"/>
    </source>
</evidence>